<evidence type="ECO:0000313" key="3">
    <source>
        <dbReference type="Proteomes" id="UP001583280"/>
    </source>
</evidence>
<accession>A0ABR3ZM31</accession>
<comment type="caution">
    <text evidence="2">The sequence shown here is derived from an EMBL/GenBank/DDBJ whole genome shotgun (WGS) entry which is preliminary data.</text>
</comment>
<protein>
    <submittedName>
        <fullName evidence="2">Uncharacterized protein</fullName>
    </submittedName>
</protein>
<name>A0ABR3ZM31_9PEZI</name>
<feature type="signal peptide" evidence="1">
    <location>
        <begin position="1"/>
        <end position="20"/>
    </location>
</feature>
<keyword evidence="3" id="KW-1185">Reference proteome</keyword>
<dbReference type="EMBL" id="JAWDJO010000007">
    <property type="protein sequence ID" value="KAL1901217.1"/>
    <property type="molecule type" value="Genomic_DNA"/>
</dbReference>
<feature type="chain" id="PRO_5046894632" evidence="1">
    <location>
        <begin position="21"/>
        <end position="192"/>
    </location>
</feature>
<proteinExistence type="predicted"/>
<organism evidence="2 3">
    <name type="scientific">Ceratocystis pirilliformis</name>
    <dbReference type="NCBI Taxonomy" id="259994"/>
    <lineage>
        <taxon>Eukaryota</taxon>
        <taxon>Fungi</taxon>
        <taxon>Dikarya</taxon>
        <taxon>Ascomycota</taxon>
        <taxon>Pezizomycotina</taxon>
        <taxon>Sordariomycetes</taxon>
        <taxon>Hypocreomycetidae</taxon>
        <taxon>Microascales</taxon>
        <taxon>Ceratocystidaceae</taxon>
        <taxon>Ceratocystis</taxon>
    </lineage>
</organism>
<keyword evidence="1" id="KW-0732">Signal</keyword>
<gene>
    <name evidence="2" type="ORF">Cpir12675_000583</name>
</gene>
<dbReference type="Proteomes" id="UP001583280">
    <property type="component" value="Unassembled WGS sequence"/>
</dbReference>
<sequence>MKLSFYSLPLALSLLGIAQAVILEEYGYEIETEDSTHSVYSYYYGESSRTLTKIGFYPDGKTVAIQIAKNDEESDHEDKLSLSEIFAALCEKEDAKPDDIIWLVFDVYKDPNTNNLIREIRNNHNSGLDDDVRIRPASDEWMAIAKTQYYKQAMDLINRPPQEILLGHYFQEDILKNEIPTDCIYFNLPKKG</sequence>
<evidence type="ECO:0000256" key="1">
    <source>
        <dbReference type="SAM" id="SignalP"/>
    </source>
</evidence>
<reference evidence="2 3" key="1">
    <citation type="journal article" date="2024" name="IMA Fungus">
        <title>IMA Genome - F19 : A genome assembly and annotation guide to empower mycologists, including annotated draft genome sequences of Ceratocystis pirilliformis, Diaporthe australafricana, Fusarium ophioides, Paecilomyces lecythidis, and Sporothrix stenoceras.</title>
        <authorList>
            <person name="Aylward J."/>
            <person name="Wilson A.M."/>
            <person name="Visagie C.M."/>
            <person name="Spraker J."/>
            <person name="Barnes I."/>
            <person name="Buitendag C."/>
            <person name="Ceriani C."/>
            <person name="Del Mar Angel L."/>
            <person name="du Plessis D."/>
            <person name="Fuchs T."/>
            <person name="Gasser K."/>
            <person name="Kramer D."/>
            <person name="Li W."/>
            <person name="Munsamy K."/>
            <person name="Piso A."/>
            <person name="Price J.L."/>
            <person name="Sonnekus B."/>
            <person name="Thomas C."/>
            <person name="van der Nest A."/>
            <person name="van Dijk A."/>
            <person name="van Heerden A."/>
            <person name="van Vuuren N."/>
            <person name="Yilmaz N."/>
            <person name="Duong T.A."/>
            <person name="van der Merwe N.A."/>
            <person name="Wingfield M.J."/>
            <person name="Wingfield B.D."/>
        </authorList>
    </citation>
    <scope>NUCLEOTIDE SEQUENCE [LARGE SCALE GENOMIC DNA]</scope>
    <source>
        <strain evidence="2 3">CMW 12675</strain>
    </source>
</reference>
<evidence type="ECO:0000313" key="2">
    <source>
        <dbReference type="EMBL" id="KAL1901217.1"/>
    </source>
</evidence>